<feature type="transmembrane region" description="Helical" evidence="6">
    <location>
        <begin position="457"/>
        <end position="474"/>
    </location>
</feature>
<sequence length="484" mass="55292">MNIYKKLFQNTFIYGVATVIPRMLSVILVPLYTGVLASTSFGDYSIIFSYFVIFNVILAYGMETAFFRFYNKEREKSQVVQTSTWSIIASTIAFVMLAYLFMPSIQDFTRISAQNLELIIWILALDALAIIPFAWLRANTKPVKFTIIKTLNVAVNLGLNVFFLLFLKDLAESSAFFNSIYIPGFEVSYIFISLLIASAITLLLLTPFYKRIQFQFDWGLWKSMMKYALPVLVAGLAFSVNEVVDRLFLERMLPENIAKEQIGIYSACYKLGMFMTLFATAFRLGIEPFFFSHASSKNPKTAYAMITKYFVIIGTLILLFVIVFVDVFKVILIQDESYWEAMKIVPIILLANLFLGIYHNLSVWYKVTDKTRFGAYISSIGAVFTIGINLWLIPVIGYVGSAIATLTAYGSMMLISFFLGQKHYPIPYKYGKMLIYLCVSVLFSLISFYYFRANYTVGITLILIFCAGIVYNEKKEMFRLLTSK</sequence>
<feature type="transmembrane region" description="Helical" evidence="6">
    <location>
        <begin position="373"/>
        <end position="392"/>
    </location>
</feature>
<feature type="transmembrane region" description="Helical" evidence="6">
    <location>
        <begin position="44"/>
        <end position="62"/>
    </location>
</feature>
<evidence type="ECO:0000256" key="6">
    <source>
        <dbReference type="SAM" id="Phobius"/>
    </source>
</evidence>
<comment type="subcellular location">
    <subcellularLocation>
        <location evidence="1">Cell membrane</location>
        <topology evidence="1">Multi-pass membrane protein</topology>
    </subcellularLocation>
</comment>
<comment type="caution">
    <text evidence="7">The sequence shown here is derived from an EMBL/GenBank/DDBJ whole genome shotgun (WGS) entry which is preliminary data.</text>
</comment>
<accession>A0A6B3R5X3</accession>
<dbReference type="RefSeq" id="WP_164003453.1">
    <property type="nucleotide sequence ID" value="NZ_JAAIKD010000001.1"/>
</dbReference>
<evidence type="ECO:0000256" key="1">
    <source>
        <dbReference type="ARBA" id="ARBA00004651"/>
    </source>
</evidence>
<evidence type="ECO:0000256" key="4">
    <source>
        <dbReference type="ARBA" id="ARBA00022989"/>
    </source>
</evidence>
<dbReference type="AlphaFoldDB" id="A0A6B3R5X3"/>
<dbReference type="Proteomes" id="UP000478505">
    <property type="component" value="Unassembled WGS sequence"/>
</dbReference>
<dbReference type="Pfam" id="PF01943">
    <property type="entry name" value="Polysacc_synt"/>
    <property type="match status" value="1"/>
</dbReference>
<evidence type="ECO:0000313" key="8">
    <source>
        <dbReference type="Proteomes" id="UP000478505"/>
    </source>
</evidence>
<feature type="transmembrane region" description="Helical" evidence="6">
    <location>
        <begin position="118"/>
        <end position="136"/>
    </location>
</feature>
<protein>
    <submittedName>
        <fullName evidence="7">Oligosaccharide flippase family protein</fullName>
    </submittedName>
</protein>
<keyword evidence="4 6" id="KW-1133">Transmembrane helix</keyword>
<keyword evidence="2" id="KW-1003">Cell membrane</keyword>
<organism evidence="7 8">
    <name type="scientific">Psychroflexus aurantiacus</name>
    <dbReference type="NCBI Taxonomy" id="2709310"/>
    <lineage>
        <taxon>Bacteria</taxon>
        <taxon>Pseudomonadati</taxon>
        <taxon>Bacteroidota</taxon>
        <taxon>Flavobacteriia</taxon>
        <taxon>Flavobacteriales</taxon>
        <taxon>Flavobacteriaceae</taxon>
        <taxon>Psychroflexus</taxon>
    </lineage>
</organism>
<evidence type="ECO:0000256" key="2">
    <source>
        <dbReference type="ARBA" id="ARBA00022475"/>
    </source>
</evidence>
<keyword evidence="3 6" id="KW-0812">Transmembrane</keyword>
<feature type="transmembrane region" description="Helical" evidence="6">
    <location>
        <begin position="433"/>
        <end position="451"/>
    </location>
</feature>
<feature type="transmembrane region" description="Helical" evidence="6">
    <location>
        <begin position="148"/>
        <end position="167"/>
    </location>
</feature>
<feature type="transmembrane region" description="Helical" evidence="6">
    <location>
        <begin position="187"/>
        <end position="206"/>
    </location>
</feature>
<name>A0A6B3R5X3_9FLAO</name>
<keyword evidence="5 6" id="KW-0472">Membrane</keyword>
<feature type="transmembrane region" description="Helical" evidence="6">
    <location>
        <begin position="306"/>
        <end position="332"/>
    </location>
</feature>
<feature type="transmembrane region" description="Helical" evidence="6">
    <location>
        <begin position="83"/>
        <end position="102"/>
    </location>
</feature>
<dbReference type="EMBL" id="JAAIKD010000001">
    <property type="protein sequence ID" value="NEV92824.1"/>
    <property type="molecule type" value="Genomic_DNA"/>
</dbReference>
<feature type="transmembrane region" description="Helical" evidence="6">
    <location>
        <begin position="12"/>
        <end position="32"/>
    </location>
</feature>
<reference evidence="7 8" key="1">
    <citation type="submission" date="2020-02" db="EMBL/GenBank/DDBJ databases">
        <title>Flavobacteriaceae Psychroflexus bacterium YR1-1, complete genome.</title>
        <authorList>
            <person name="Li Y."/>
            <person name="Wu S."/>
        </authorList>
    </citation>
    <scope>NUCLEOTIDE SEQUENCE [LARGE SCALE GENOMIC DNA]</scope>
    <source>
        <strain evidence="7 8">YR1-1</strain>
    </source>
</reference>
<dbReference type="GO" id="GO:0005886">
    <property type="term" value="C:plasma membrane"/>
    <property type="evidence" value="ECO:0007669"/>
    <property type="project" value="UniProtKB-SubCell"/>
</dbReference>
<feature type="transmembrane region" description="Helical" evidence="6">
    <location>
        <begin position="264"/>
        <end position="286"/>
    </location>
</feature>
<dbReference type="PANTHER" id="PTHR30250">
    <property type="entry name" value="PST FAMILY PREDICTED COLANIC ACID TRANSPORTER"/>
    <property type="match status" value="1"/>
</dbReference>
<dbReference type="PANTHER" id="PTHR30250:SF11">
    <property type="entry name" value="O-ANTIGEN TRANSPORTER-RELATED"/>
    <property type="match status" value="1"/>
</dbReference>
<gene>
    <name evidence="7" type="ORF">G3567_01520</name>
</gene>
<keyword evidence="8" id="KW-1185">Reference proteome</keyword>
<evidence type="ECO:0000313" key="7">
    <source>
        <dbReference type="EMBL" id="NEV92824.1"/>
    </source>
</evidence>
<evidence type="ECO:0000256" key="3">
    <source>
        <dbReference type="ARBA" id="ARBA00022692"/>
    </source>
</evidence>
<feature type="transmembrane region" description="Helical" evidence="6">
    <location>
        <begin position="398"/>
        <end position="421"/>
    </location>
</feature>
<proteinExistence type="predicted"/>
<feature type="transmembrane region" description="Helical" evidence="6">
    <location>
        <begin position="227"/>
        <end position="244"/>
    </location>
</feature>
<evidence type="ECO:0000256" key="5">
    <source>
        <dbReference type="ARBA" id="ARBA00023136"/>
    </source>
</evidence>
<dbReference type="InterPro" id="IPR050833">
    <property type="entry name" value="Poly_Biosynth_Transport"/>
</dbReference>
<dbReference type="InterPro" id="IPR002797">
    <property type="entry name" value="Polysacc_synth"/>
</dbReference>
<feature type="transmembrane region" description="Helical" evidence="6">
    <location>
        <begin position="344"/>
        <end position="361"/>
    </location>
</feature>